<protein>
    <submittedName>
        <fullName evidence="12">Uncharacterized protein</fullName>
    </submittedName>
</protein>
<dbReference type="Gene3D" id="2.60.210.10">
    <property type="entry name" value="Apoptosis, Tumor Necrosis Factor Receptor Associated Protein 2, Chain A"/>
    <property type="match status" value="1"/>
</dbReference>
<evidence type="ECO:0000256" key="3">
    <source>
        <dbReference type="ARBA" id="ARBA00022840"/>
    </source>
</evidence>
<dbReference type="InterPro" id="IPR011992">
    <property type="entry name" value="EF-hand-dom_pair"/>
</dbReference>
<evidence type="ECO:0000259" key="10">
    <source>
        <dbReference type="PROSITE" id="PS50188"/>
    </source>
</evidence>
<evidence type="ECO:0000313" key="12">
    <source>
        <dbReference type="EMBL" id="OLP87681.1"/>
    </source>
</evidence>
<dbReference type="InterPro" id="IPR002083">
    <property type="entry name" value="MATH/TRAF_dom"/>
</dbReference>
<gene>
    <name evidence="12" type="ORF">AK812_SmicGene31068</name>
</gene>
<dbReference type="SUPFAM" id="SSF49899">
    <property type="entry name" value="Concanavalin A-like lectins/glucanases"/>
    <property type="match status" value="1"/>
</dbReference>
<dbReference type="SMART" id="SM00449">
    <property type="entry name" value="SPRY"/>
    <property type="match status" value="1"/>
</dbReference>
<dbReference type="InterPro" id="IPR011333">
    <property type="entry name" value="SKP1/BTB/POZ_sf"/>
</dbReference>
<evidence type="ECO:0000256" key="2">
    <source>
        <dbReference type="ARBA" id="ARBA00022741"/>
    </source>
</evidence>
<evidence type="ECO:0000259" key="9">
    <source>
        <dbReference type="PROSITE" id="PS50144"/>
    </source>
</evidence>
<evidence type="ECO:0000256" key="1">
    <source>
        <dbReference type="ARBA" id="ARBA00022701"/>
    </source>
</evidence>
<feature type="compositionally biased region" description="Low complexity" evidence="7">
    <location>
        <begin position="1598"/>
        <end position="1608"/>
    </location>
</feature>
<dbReference type="CDD" id="cd00051">
    <property type="entry name" value="EFh"/>
    <property type="match status" value="1"/>
</dbReference>
<dbReference type="OrthoDB" id="436096at2759"/>
<feature type="transmembrane region" description="Helical" evidence="8">
    <location>
        <begin position="93"/>
        <end position="114"/>
    </location>
</feature>
<keyword evidence="13" id="KW-1185">Reference proteome</keyword>
<feature type="region of interest" description="Disordered" evidence="7">
    <location>
        <begin position="1598"/>
        <end position="1618"/>
    </location>
</feature>
<name>A0A1Q9CXN0_SYMMI</name>
<organism evidence="12 13">
    <name type="scientific">Symbiodinium microadriaticum</name>
    <name type="common">Dinoflagellate</name>
    <name type="synonym">Zooxanthella microadriatica</name>
    <dbReference type="NCBI Taxonomy" id="2951"/>
    <lineage>
        <taxon>Eukaryota</taxon>
        <taxon>Sar</taxon>
        <taxon>Alveolata</taxon>
        <taxon>Dinophyceae</taxon>
        <taxon>Suessiales</taxon>
        <taxon>Symbiodiniaceae</taxon>
        <taxon>Symbiodinium</taxon>
    </lineage>
</organism>
<sequence>MASLCLLQQRGRKLVQEVGLEDVVAVASTAEQELRTSVFELLGSGHLLEAINGGFSVATMLLSVSCLLIPVFLEASGCKTGGILSSDRRALRVVWLGQWVLATIDMTILTPVSYDLVQQLGYGAVSSGFLLSAPQVLQPMGAILSRLITEGRSYAFLRRFILSGLYLQALFTWSLVPVLHRCNAWSSEIVLGSTILLRSCGGMMLMIYGVPLSTMVYQYAASAEKPCLSIGLYLAMSLGVCLGPLVSSVLLTLDQYQPSQACNAGARAVQLMALLWSCETLLAAALLPQEIGGSNDDSRSRAQDRVDSQIVEELPIWLRKALVGLTIMFSAGRSLGISAIEVATALLLESQYGWTPEKIGYALGAVFALTASAGLLVAMLRNTLLSEYVLMLFLAFFSIVGSLLLFDFGGSAPQGVHHSSPLLLMTADMLVYACMFQLTAFMEGIATQAAVPDSTFSLENFIVVRNLAIQMPRALGPLMARWMIDAFGRNFYAGFMLVLVLVAVWAVCYAASRARKPSGPSATEDHVTEMANAQRRAEDVGRSLQDHLDQLAELRRMLRQAQADLAEELAKAQELERRRDALRQEQADLQSQIVLREQEFQELRSNRDDVDRQLSREVLVVAQSDGRLAARCAALSGPEDFTYELELEPKELERMTALDLSPEAEYLVVACEDPVKGAISSVASAWSSMGLGGGAMAWYKLDVAVRNCRSYDAGECVVSDWVGCDGSFQMCLRVYPQGIEERDYESMSAYLQIARDQEDDEEANWSCPDLEFEIAAIRQSSSTRKECRARFLDVHTFTRELDNFGWPDFLRLSRLDDEAGWLNENGEVVIEASAKLPLPGSSACSTFHAEAPVSTVDLTQEPSFVTFHLRNSPPLHFDKRVLMARSAHFRQMMSEERWKEGRRGEIDLTSDPQVDTRSLSSILTFLMSDCFDADSDTVLAFAVRGLADRWGLPGLVDKAESELVGLLCADNALSFLGQVIGTHGRLEHACLSMIQARDCELLEQQRDRLDGIILEEMLTDFFGGIGPGLPVAGPSRFQVPSVCRDGDAITSMKWWARESQPAGEAMDSNEASCSSIRLIRHHLIVGSLSGCLAIVDVASQTEVRHFNLAPIVGLQLCKYHCQEWLLIETTAEPKHWKLLLATTIEPGPALVPGEHQRVLLIAALRTGMPTLYMLLVVKRGRSEAVLERENEVLGMLVDEADPADGGDHQLSMLLSLPSFPEEPALLHVSTFLTASYKIVADPLARVDLPISAAPPSAAGRRLVDLVLILGGGLFLSVVRLLAEVLLTTAKPQPYFAARSGPVNIVALGTQDLSAFNGHGLGLPGQVQELEVPGRIVGASSAYPSWSGEDGRETTLAFVWTMNEVFRLSASPEKVCELLQHLSESVAALPAMLTQEADAAEPPEIQEGEVQVDIDVLLLDAGRKVLSGRHLTADPKVVVGSGEVVIEDCFVQCLVVDHGHRRPGSAHRDDARGGSWHPTGADATLAAGSLEEEWVAARLAALHGMSGRDWDEEGAESGHPPTGLSDVAGFLSLVVMLLAARHVSGARGKPPVSFAELAEEVQQADSRRFLAVSSHTLLNASRYPGAHVQHGCMGEVRAPSASEPVESSPRAPPNLGGGLRRLILPVRPDAVVMSQGDRRYATNQPSPTLHSDDLADPAWWAGVQQNPSHVAWLLHFGDSRLTQGLLALLLRGATGIPAVGHRIQKGHLECALQVATSSEEGDLRTLDLASSPRLALGLAFLLLKRSREVPSTRAKLVYSVLSALLEACHAEDKIEGIEGWSGRGGLRGGRGVTSAKLLGQLSGPEALLDRFFERSGDLDEAQDEDGSEGSWKPWLRLFLCIADLARGRCVECGTLWAWDFEGGPRSVEFSDPLADGGQALAGMEMQANIICCPLANWLMKNSPTFTSASRSEGPVDVEATEPEHRNSDSSFLAVEPESLLEMMNHGSQWEVGEDPTPQQLGQTEWWPAMEAQKPEAKVSPLKGSVQAWAWQASASLASLELVRELRVALAEQGLQKNNLEASSKSFQGQAEILAKDIDQSKRQVLELRSSLAGRKAVLEEKEKSLKMEETVRVEKEMVQREQLSAELDQTRTSLAEAKAVMEVSKRRFDEMEEKGRETTKRLEMAREELHGLRAEDGESPVRSTVEDAKAILAQKTAKLNQQTLQVEKLEKELQDNREQLEKQSLRMAEVHAEATEFEMKSKCLDERKLQLQQDLEDKRLLVQQSLAEKDEQQRRLALAGQFGSTDARLLGCHSLMTAAYRDQMINEGMFKGLRRTPQMLQLRRLLLHLHLIRLIRPSRATGVEQRSSRRSAKDSIARDLPAVTIPPRKMYLQVISACEQEQHVQTLAAASGAIKEDGIHLSSFLEWIFPEEDSEPPPPPPPVAAEAKGLEMERGGQEPKAWIQGSDSARQKNGLRLYSGSLTLEDTWVQASFMLQLDESCTITRLRVLYLEPDQNAATVHPLQYWVTRKSKKTKKDAKREERESKRTGLRTDQRQIAEAFRRFDADSSGHLDANECKNMCAYLGWGLEEASLMDLEPCQLLVDKDGRITLADFQGFVGRMGVASALVVFLAIPAQVLAVGVEKRLQGGMGPVTYGVLLEFGFGCLVWKMWIAERQVVPPTWVLSSVEDATVASALREIGLLELLGIAVSTDEDQAFWALLLPESEMKERVKVRERFTKLGFVGRELETTLGWIQENNTRKGWEHELFGGAYDDAKGFDRVKYGALNVMNDYRGVVKAKQYGDSYLVLKELGVGASGSGGPIVLHVNFTRLIVLQGIYLLLLEYNDKELQGLVEVAMNATAPSEADLKPTPLTAAEGPHLLPRLLRGGTADSTWQEWVTVGFPDYAQDSGRFFFEVQLFKDTASGRLRLCALSLSAAFEKSRAYAQGVGDDRHGWAVDGLNSSRWHGGTNNAWSQIWPAVGSGADRHLKEEVIVPWMGTTAVGVAVDLDSRQILFGTNGVWAPAYGEEDFPFGVAVYPALSIYGKAAFIFGPDFRHGPPPGGEEFSPWVGGFGEAQILSNLLVTAPGLPNLVRIDMPRIGNEEILSLYKAGGPEVFSLTRHGL</sequence>
<feature type="transmembrane region" description="Helical" evidence="8">
    <location>
        <begin position="360"/>
        <end position="382"/>
    </location>
</feature>
<dbReference type="GO" id="GO:0005524">
    <property type="term" value="F:ATP binding"/>
    <property type="evidence" value="ECO:0007669"/>
    <property type="project" value="UniProtKB-KW"/>
</dbReference>
<feature type="transmembrane region" description="Helical" evidence="8">
    <location>
        <begin position="156"/>
        <end position="176"/>
    </location>
</feature>
<feature type="coiled-coil region" evidence="6">
    <location>
        <begin position="544"/>
        <end position="599"/>
    </location>
</feature>
<keyword evidence="2" id="KW-0547">Nucleotide-binding</keyword>
<dbReference type="SUPFAM" id="SSF54695">
    <property type="entry name" value="POZ domain"/>
    <property type="match status" value="1"/>
</dbReference>
<feature type="domain" description="B30.2/SPRY" evidence="10">
    <location>
        <begin position="2772"/>
        <end position="2994"/>
    </location>
</feature>
<feature type="transmembrane region" description="Helical" evidence="8">
    <location>
        <begin position="491"/>
        <end position="511"/>
    </location>
</feature>
<dbReference type="PANTHER" id="PTHR37739:SF14">
    <property type="entry name" value="KINESIN-LIKE PROTEIN KIN-12E"/>
    <property type="match status" value="1"/>
</dbReference>
<keyword evidence="1" id="KW-0493">Microtubule</keyword>
<evidence type="ECO:0000313" key="13">
    <source>
        <dbReference type="Proteomes" id="UP000186817"/>
    </source>
</evidence>
<dbReference type="Proteomes" id="UP000186817">
    <property type="component" value="Unassembled WGS sequence"/>
</dbReference>
<dbReference type="InterPro" id="IPR036259">
    <property type="entry name" value="MFS_trans_sf"/>
</dbReference>
<keyword evidence="4 6" id="KW-0175">Coiled coil</keyword>
<keyword evidence="8" id="KW-1133">Transmembrane helix</keyword>
<dbReference type="InterPro" id="IPR003877">
    <property type="entry name" value="SPRY_dom"/>
</dbReference>
<dbReference type="Gene3D" id="2.60.120.920">
    <property type="match status" value="1"/>
</dbReference>
<dbReference type="PROSITE" id="PS50144">
    <property type="entry name" value="MATH"/>
    <property type="match status" value="1"/>
</dbReference>
<feature type="transmembrane region" description="Helical" evidence="8">
    <location>
        <begin position="196"/>
        <end position="220"/>
    </location>
</feature>
<feature type="transmembrane region" description="Helical" evidence="8">
    <location>
        <begin position="429"/>
        <end position="451"/>
    </location>
</feature>
<dbReference type="PROSITE" id="PS50188">
    <property type="entry name" value="B302_SPRY"/>
    <property type="match status" value="1"/>
</dbReference>
<keyword evidence="5" id="KW-0505">Motor protein</keyword>
<dbReference type="SUPFAM" id="SSF47473">
    <property type="entry name" value="EF-hand"/>
    <property type="match status" value="1"/>
</dbReference>
<dbReference type="InterPro" id="IPR043136">
    <property type="entry name" value="B30.2/SPRY_sf"/>
</dbReference>
<evidence type="ECO:0000256" key="6">
    <source>
        <dbReference type="SAM" id="Coils"/>
    </source>
</evidence>
<feature type="domain" description="MATH" evidence="9">
    <location>
        <begin position="693"/>
        <end position="834"/>
    </location>
</feature>
<dbReference type="SUPFAM" id="SSF49599">
    <property type="entry name" value="TRAF domain-like"/>
    <property type="match status" value="1"/>
</dbReference>
<keyword evidence="8" id="KW-0812">Transmembrane</keyword>
<dbReference type="PROSITE" id="PS50222">
    <property type="entry name" value="EF_HAND_2"/>
    <property type="match status" value="1"/>
</dbReference>
<dbReference type="Gene3D" id="1.20.1250.20">
    <property type="entry name" value="MFS general substrate transporter like domains"/>
    <property type="match status" value="1"/>
</dbReference>
<dbReference type="Gene3D" id="3.30.710.10">
    <property type="entry name" value="Potassium Channel Kv1.1, Chain A"/>
    <property type="match status" value="1"/>
</dbReference>
<reference evidence="12 13" key="1">
    <citation type="submission" date="2016-02" db="EMBL/GenBank/DDBJ databases">
        <title>Genome analysis of coral dinoflagellate symbionts highlights evolutionary adaptations to a symbiotic lifestyle.</title>
        <authorList>
            <person name="Aranda M."/>
            <person name="Li Y."/>
            <person name="Liew Y.J."/>
            <person name="Baumgarten S."/>
            <person name="Simakov O."/>
            <person name="Wilson M."/>
            <person name="Piel J."/>
            <person name="Ashoor H."/>
            <person name="Bougouffa S."/>
            <person name="Bajic V.B."/>
            <person name="Ryu T."/>
            <person name="Ravasi T."/>
            <person name="Bayer T."/>
            <person name="Micklem G."/>
            <person name="Kim H."/>
            <person name="Bhak J."/>
            <person name="Lajeunesse T.C."/>
            <person name="Voolstra C.R."/>
        </authorList>
    </citation>
    <scope>NUCLEOTIDE SEQUENCE [LARGE SCALE GENOMIC DNA]</scope>
    <source>
        <strain evidence="12 13">CCMP2467</strain>
    </source>
</reference>
<keyword evidence="3" id="KW-0067">ATP-binding</keyword>
<dbReference type="EMBL" id="LSRX01000848">
    <property type="protein sequence ID" value="OLP87681.1"/>
    <property type="molecule type" value="Genomic_DNA"/>
</dbReference>
<feature type="transmembrane region" description="Helical" evidence="8">
    <location>
        <begin position="232"/>
        <end position="251"/>
    </location>
</feature>
<dbReference type="InterPro" id="IPR001870">
    <property type="entry name" value="B30.2/SPRY"/>
</dbReference>
<dbReference type="CDD" id="cd00121">
    <property type="entry name" value="MATH"/>
    <property type="match status" value="1"/>
</dbReference>
<comment type="caution">
    <text evidence="12">The sequence shown here is derived from an EMBL/GenBank/DDBJ whole genome shotgun (WGS) entry which is preliminary data.</text>
</comment>
<dbReference type="InterPro" id="IPR013320">
    <property type="entry name" value="ConA-like_dom_sf"/>
</dbReference>
<dbReference type="InterPro" id="IPR044986">
    <property type="entry name" value="KIF15/KIN-12"/>
</dbReference>
<feature type="region of interest" description="Disordered" evidence="7">
    <location>
        <begin position="2470"/>
        <end position="2490"/>
    </location>
</feature>
<dbReference type="Gene3D" id="1.10.238.10">
    <property type="entry name" value="EF-hand"/>
    <property type="match status" value="1"/>
</dbReference>
<feature type="coiled-coil region" evidence="6">
    <location>
        <begin position="2079"/>
        <end position="2192"/>
    </location>
</feature>
<dbReference type="InterPro" id="IPR008974">
    <property type="entry name" value="TRAF-like"/>
</dbReference>
<dbReference type="GO" id="GO:0005874">
    <property type="term" value="C:microtubule"/>
    <property type="evidence" value="ECO:0007669"/>
    <property type="project" value="UniProtKB-KW"/>
</dbReference>
<feature type="transmembrane region" description="Helical" evidence="8">
    <location>
        <begin position="120"/>
        <end position="144"/>
    </location>
</feature>
<dbReference type="SUPFAM" id="SSF103473">
    <property type="entry name" value="MFS general substrate transporter"/>
    <property type="match status" value="1"/>
</dbReference>
<evidence type="ECO:0000259" key="11">
    <source>
        <dbReference type="PROSITE" id="PS50222"/>
    </source>
</evidence>
<accession>A0A1Q9CXN0</accession>
<evidence type="ECO:0000256" key="8">
    <source>
        <dbReference type="SAM" id="Phobius"/>
    </source>
</evidence>
<feature type="transmembrane region" description="Helical" evidence="8">
    <location>
        <begin position="50"/>
        <end position="73"/>
    </location>
</feature>
<evidence type="ECO:0000256" key="5">
    <source>
        <dbReference type="ARBA" id="ARBA00023175"/>
    </source>
</evidence>
<feature type="domain" description="EF-hand" evidence="11">
    <location>
        <begin position="2491"/>
        <end position="2526"/>
    </location>
</feature>
<dbReference type="CDD" id="cd11709">
    <property type="entry name" value="SPRY"/>
    <property type="match status" value="1"/>
</dbReference>
<feature type="transmembrane region" description="Helical" evidence="8">
    <location>
        <begin position="388"/>
        <end position="408"/>
    </location>
</feature>
<feature type="region of interest" description="Disordered" evidence="7">
    <location>
        <begin position="1907"/>
        <end position="1929"/>
    </location>
</feature>
<dbReference type="PANTHER" id="PTHR37739">
    <property type="entry name" value="KINESIN-LIKE PROTEIN KIN-12D"/>
    <property type="match status" value="1"/>
</dbReference>
<keyword evidence="8" id="KW-0472">Membrane</keyword>
<dbReference type="InterPro" id="IPR002048">
    <property type="entry name" value="EF_hand_dom"/>
</dbReference>
<dbReference type="GO" id="GO:0005509">
    <property type="term" value="F:calcium ion binding"/>
    <property type="evidence" value="ECO:0007669"/>
    <property type="project" value="InterPro"/>
</dbReference>
<proteinExistence type="predicted"/>
<evidence type="ECO:0000256" key="4">
    <source>
        <dbReference type="ARBA" id="ARBA00023054"/>
    </source>
</evidence>
<dbReference type="Pfam" id="PF22486">
    <property type="entry name" value="MATH_2"/>
    <property type="match status" value="1"/>
</dbReference>
<evidence type="ECO:0000256" key="7">
    <source>
        <dbReference type="SAM" id="MobiDB-lite"/>
    </source>
</evidence>
<feature type="compositionally biased region" description="Basic and acidic residues" evidence="7">
    <location>
        <begin position="2477"/>
        <end position="2490"/>
    </location>
</feature>